<proteinExistence type="predicted"/>
<organism evidence="1 2">
    <name type="scientific">Zophobas morio</name>
    <dbReference type="NCBI Taxonomy" id="2755281"/>
    <lineage>
        <taxon>Eukaryota</taxon>
        <taxon>Metazoa</taxon>
        <taxon>Ecdysozoa</taxon>
        <taxon>Arthropoda</taxon>
        <taxon>Hexapoda</taxon>
        <taxon>Insecta</taxon>
        <taxon>Pterygota</taxon>
        <taxon>Neoptera</taxon>
        <taxon>Endopterygota</taxon>
        <taxon>Coleoptera</taxon>
        <taxon>Polyphaga</taxon>
        <taxon>Cucujiformia</taxon>
        <taxon>Tenebrionidae</taxon>
        <taxon>Zophobas</taxon>
    </lineage>
</organism>
<accession>A0AA38MMX9</accession>
<dbReference type="AlphaFoldDB" id="A0AA38MMX9"/>
<sequence length="126" mass="14755">MARYKNAEIADMHLMYGRAFGNAHEVYGEAFPQRRLPDHRTFTSIDQRLRENGTFTPKTANWGLERTEHILDAETEILDIVEEEPGISVRRLSYLLLYGEHYMTKNCILTTCNGFILRNEKIYRAE</sequence>
<evidence type="ECO:0000313" key="2">
    <source>
        <dbReference type="Proteomes" id="UP001168821"/>
    </source>
</evidence>
<dbReference type="EMBL" id="JALNTZ010000002">
    <property type="protein sequence ID" value="KAJ3662391.1"/>
    <property type="molecule type" value="Genomic_DNA"/>
</dbReference>
<comment type="caution">
    <text evidence="1">The sequence shown here is derived from an EMBL/GenBank/DDBJ whole genome shotgun (WGS) entry which is preliminary data.</text>
</comment>
<evidence type="ECO:0000313" key="1">
    <source>
        <dbReference type="EMBL" id="KAJ3662391.1"/>
    </source>
</evidence>
<keyword evidence="2" id="KW-1185">Reference proteome</keyword>
<dbReference type="Proteomes" id="UP001168821">
    <property type="component" value="Unassembled WGS sequence"/>
</dbReference>
<name>A0AA38MMX9_9CUCU</name>
<gene>
    <name evidence="1" type="ORF">Zmor_006742</name>
</gene>
<protein>
    <submittedName>
        <fullName evidence="1">Uncharacterized protein</fullName>
    </submittedName>
</protein>
<reference evidence="1" key="1">
    <citation type="journal article" date="2023" name="G3 (Bethesda)">
        <title>Whole genome assemblies of Zophobas morio and Tenebrio molitor.</title>
        <authorList>
            <person name="Kaur S."/>
            <person name="Stinson S.A."/>
            <person name="diCenzo G.C."/>
        </authorList>
    </citation>
    <scope>NUCLEOTIDE SEQUENCE</scope>
    <source>
        <strain evidence="1">QUZm001</strain>
    </source>
</reference>